<protein>
    <submittedName>
        <fullName evidence="4">Class F sortase</fullName>
    </submittedName>
</protein>
<comment type="caution">
    <text evidence="4">The sequence shown here is derived from an EMBL/GenBank/DDBJ whole genome shotgun (WGS) entry which is preliminary data.</text>
</comment>
<dbReference type="Gene3D" id="2.40.260.10">
    <property type="entry name" value="Sortase"/>
    <property type="match status" value="1"/>
</dbReference>
<feature type="region of interest" description="Disordered" evidence="2">
    <location>
        <begin position="24"/>
        <end position="75"/>
    </location>
</feature>
<name>A0ABT5GMT5_9MICO</name>
<feature type="signal peptide" evidence="3">
    <location>
        <begin position="1"/>
        <end position="25"/>
    </location>
</feature>
<feature type="chain" id="PRO_5045210127" evidence="3">
    <location>
        <begin position="26"/>
        <end position="244"/>
    </location>
</feature>
<reference evidence="4 5" key="1">
    <citation type="submission" date="2022-11" db="EMBL/GenBank/DDBJ databases">
        <title>Anaerobic phenanthrene biodegradation by a DNRA strain PheN6.</title>
        <authorList>
            <person name="Zhang Z."/>
        </authorList>
    </citation>
    <scope>NUCLEOTIDE SEQUENCE [LARGE SCALE GENOMIC DNA]</scope>
    <source>
        <strain evidence="4 5">PheN6</strain>
    </source>
</reference>
<keyword evidence="1" id="KW-0378">Hydrolase</keyword>
<evidence type="ECO:0000313" key="4">
    <source>
        <dbReference type="EMBL" id="MDC5699384.1"/>
    </source>
</evidence>
<feature type="non-terminal residue" evidence="4">
    <location>
        <position position="1"/>
    </location>
</feature>
<dbReference type="Pfam" id="PF04203">
    <property type="entry name" value="Sortase"/>
    <property type="match status" value="1"/>
</dbReference>
<dbReference type="SUPFAM" id="SSF63817">
    <property type="entry name" value="Sortase"/>
    <property type="match status" value="1"/>
</dbReference>
<dbReference type="InterPro" id="IPR042001">
    <property type="entry name" value="Sortase_F"/>
</dbReference>
<evidence type="ECO:0000313" key="5">
    <source>
        <dbReference type="Proteomes" id="UP001150259"/>
    </source>
</evidence>
<evidence type="ECO:0000256" key="3">
    <source>
        <dbReference type="SAM" id="SignalP"/>
    </source>
</evidence>
<gene>
    <name evidence="4" type="ORF">OO014_19215</name>
</gene>
<proteinExistence type="predicted"/>
<dbReference type="Proteomes" id="UP001150259">
    <property type="component" value="Unassembled WGS sequence"/>
</dbReference>
<evidence type="ECO:0000256" key="2">
    <source>
        <dbReference type="SAM" id="MobiDB-lite"/>
    </source>
</evidence>
<dbReference type="EMBL" id="JAPFQL010000153">
    <property type="protein sequence ID" value="MDC5699384.1"/>
    <property type="molecule type" value="Genomic_DNA"/>
</dbReference>
<dbReference type="InterPro" id="IPR005754">
    <property type="entry name" value="Sortase"/>
</dbReference>
<dbReference type="InterPro" id="IPR023365">
    <property type="entry name" value="Sortase_dom-sf"/>
</dbReference>
<sequence length="244" mass="25594">RSRARAAAAVAAALLAGGVTTWATAPSGHSPDPAATLTSTAWSDPTADGLAFPATPAPSQDQADSVRSVDRERTLPQLTVRDAGLGTDLGAGRRSGLTHPTRLQINHLDLSMPVRPVGVARDGQMALPATPALMGWYEHGPQPGDPAGATVLAAHRDLPGYGTGPAARLERLERGDVVTVRSGNAVQRYRVTEVARLKKQTLDLDALFSRAGPPRLHLVTCSGRFDRATGTYEQNLVVVALPIP</sequence>
<accession>A0ABT5GMT5</accession>
<organism evidence="4 5">
    <name type="scientific">Intrasporangium calvum</name>
    <dbReference type="NCBI Taxonomy" id="53358"/>
    <lineage>
        <taxon>Bacteria</taxon>
        <taxon>Bacillati</taxon>
        <taxon>Actinomycetota</taxon>
        <taxon>Actinomycetes</taxon>
        <taxon>Micrococcales</taxon>
        <taxon>Intrasporangiaceae</taxon>
        <taxon>Intrasporangium</taxon>
    </lineage>
</organism>
<keyword evidence="3" id="KW-0732">Signal</keyword>
<dbReference type="CDD" id="cd05829">
    <property type="entry name" value="Sortase_F"/>
    <property type="match status" value="1"/>
</dbReference>
<keyword evidence="5" id="KW-1185">Reference proteome</keyword>
<evidence type="ECO:0000256" key="1">
    <source>
        <dbReference type="ARBA" id="ARBA00022801"/>
    </source>
</evidence>
<dbReference type="RefSeq" id="WP_272463936.1">
    <property type="nucleotide sequence ID" value="NZ_JAPFQL010000153.1"/>
</dbReference>